<gene>
    <name evidence="3" type="ORF">BDY17DRAFT_308041</name>
</gene>
<dbReference type="SUPFAM" id="SSF53474">
    <property type="entry name" value="alpha/beta-Hydrolases"/>
    <property type="match status" value="1"/>
</dbReference>
<comment type="similarity">
    <text evidence="1">Belongs to the AB hydrolase superfamily. AB hydrolase 2 family.</text>
</comment>
<dbReference type="GO" id="GO:0052689">
    <property type="term" value="F:carboxylic ester hydrolase activity"/>
    <property type="evidence" value="ECO:0007669"/>
    <property type="project" value="TreeGrafter"/>
</dbReference>
<dbReference type="OrthoDB" id="2418081at2759"/>
<evidence type="ECO:0000313" key="4">
    <source>
        <dbReference type="Proteomes" id="UP000799767"/>
    </source>
</evidence>
<feature type="domain" description="Phospholipase/carboxylesterase/thioesterase" evidence="2">
    <location>
        <begin position="2"/>
        <end position="220"/>
    </location>
</feature>
<dbReference type="EMBL" id="MU001632">
    <property type="protein sequence ID" value="KAF2486601.1"/>
    <property type="molecule type" value="Genomic_DNA"/>
</dbReference>
<dbReference type="GO" id="GO:0005737">
    <property type="term" value="C:cytoplasm"/>
    <property type="evidence" value="ECO:0007669"/>
    <property type="project" value="TreeGrafter"/>
</dbReference>
<dbReference type="InterPro" id="IPR029058">
    <property type="entry name" value="AB_hydrolase_fold"/>
</dbReference>
<reference evidence="3" key="1">
    <citation type="journal article" date="2020" name="Stud. Mycol.">
        <title>101 Dothideomycetes genomes: a test case for predicting lifestyles and emergence of pathogens.</title>
        <authorList>
            <person name="Haridas S."/>
            <person name="Albert R."/>
            <person name="Binder M."/>
            <person name="Bloem J."/>
            <person name="Labutti K."/>
            <person name="Salamov A."/>
            <person name="Andreopoulos B."/>
            <person name="Baker S."/>
            <person name="Barry K."/>
            <person name="Bills G."/>
            <person name="Bluhm B."/>
            <person name="Cannon C."/>
            <person name="Castanera R."/>
            <person name="Culley D."/>
            <person name="Daum C."/>
            <person name="Ezra D."/>
            <person name="Gonzalez J."/>
            <person name="Henrissat B."/>
            <person name="Kuo A."/>
            <person name="Liang C."/>
            <person name="Lipzen A."/>
            <person name="Lutzoni F."/>
            <person name="Magnuson J."/>
            <person name="Mondo S."/>
            <person name="Nolan M."/>
            <person name="Ohm R."/>
            <person name="Pangilinan J."/>
            <person name="Park H.-J."/>
            <person name="Ramirez L."/>
            <person name="Alfaro M."/>
            <person name="Sun H."/>
            <person name="Tritt A."/>
            <person name="Yoshinaga Y."/>
            <person name="Zwiers L.-H."/>
            <person name="Turgeon B."/>
            <person name="Goodwin S."/>
            <person name="Spatafora J."/>
            <person name="Crous P."/>
            <person name="Grigoriev I."/>
        </authorList>
    </citation>
    <scope>NUCLEOTIDE SEQUENCE</scope>
    <source>
        <strain evidence="3">CBS 113389</strain>
    </source>
</reference>
<dbReference type="GO" id="GO:0008474">
    <property type="term" value="F:palmitoyl-(protein) hydrolase activity"/>
    <property type="evidence" value="ECO:0007669"/>
    <property type="project" value="TreeGrafter"/>
</dbReference>
<protein>
    <submittedName>
        <fullName evidence="3">Phospholipase/carboxylesterase/thioesterase</fullName>
    </submittedName>
</protein>
<dbReference type="GeneID" id="54476164"/>
<dbReference type="InterPro" id="IPR050565">
    <property type="entry name" value="LYPA1-2/EST-like"/>
</dbReference>
<name>A0A6A6Q3H6_9PEZI</name>
<proteinExistence type="inferred from homology"/>
<evidence type="ECO:0000256" key="1">
    <source>
        <dbReference type="ARBA" id="ARBA00006499"/>
    </source>
</evidence>
<dbReference type="Pfam" id="PF02230">
    <property type="entry name" value="Abhydrolase_2"/>
    <property type="match status" value="1"/>
</dbReference>
<dbReference type="Proteomes" id="UP000799767">
    <property type="component" value="Unassembled WGS sequence"/>
</dbReference>
<dbReference type="InterPro" id="IPR003140">
    <property type="entry name" value="PLipase/COase/thioEstase"/>
</dbReference>
<dbReference type="Gene3D" id="3.40.50.1820">
    <property type="entry name" value="alpha/beta hydrolase"/>
    <property type="match status" value="1"/>
</dbReference>
<evidence type="ECO:0000313" key="3">
    <source>
        <dbReference type="EMBL" id="KAF2486601.1"/>
    </source>
</evidence>
<dbReference type="PANTHER" id="PTHR10655:SF63">
    <property type="entry name" value="PHOSPHOLIPASE_CARBOXYLESTERASE_THIOESTERASE DOMAIN-CONTAINING PROTEIN"/>
    <property type="match status" value="1"/>
</dbReference>
<evidence type="ECO:0000259" key="2">
    <source>
        <dbReference type="Pfam" id="PF02230"/>
    </source>
</evidence>
<organism evidence="3 4">
    <name type="scientific">Neohortaea acidophila</name>
    <dbReference type="NCBI Taxonomy" id="245834"/>
    <lineage>
        <taxon>Eukaryota</taxon>
        <taxon>Fungi</taxon>
        <taxon>Dikarya</taxon>
        <taxon>Ascomycota</taxon>
        <taxon>Pezizomycotina</taxon>
        <taxon>Dothideomycetes</taxon>
        <taxon>Dothideomycetidae</taxon>
        <taxon>Mycosphaerellales</taxon>
        <taxon>Teratosphaeriaceae</taxon>
        <taxon>Neohortaea</taxon>
    </lineage>
</organism>
<accession>A0A6A6Q3H6</accession>
<dbReference type="PANTHER" id="PTHR10655">
    <property type="entry name" value="LYSOPHOSPHOLIPASE-RELATED"/>
    <property type="match status" value="1"/>
</dbReference>
<keyword evidence="4" id="KW-1185">Reference proteome</keyword>
<dbReference type="AlphaFoldDB" id="A0A6A6Q3H6"/>
<sequence length="224" mass="25552">MEVIQPTAKHTHTIINLHGRDSFASEYSSEFFESESSSGETLQTAFPSIKWVFPSAPQLISRRFETEMSQWFDMWSTENPIEQPTEEQKAQLRESTTMISQLVGEESKIVGFDKSILCGISQGAATALSAFFQMDERLCAFIGFSTWLPTVDRPIEFKRTPIFLAHCQDDEVIDIKYGQALATRLQQVQRSNVEFHEYSDGGHWINEPKGIDDVIAFLRMVTRL</sequence>
<dbReference type="RefSeq" id="XP_033593170.1">
    <property type="nucleotide sequence ID" value="XM_033735162.1"/>
</dbReference>